<protein>
    <submittedName>
        <fullName evidence="7">Radical SAM protein</fullName>
    </submittedName>
</protein>
<dbReference type="InterPro" id="IPR000385">
    <property type="entry name" value="MoaA_NifB_PqqE_Fe-S-bd_CS"/>
</dbReference>
<comment type="cofactor">
    <cofactor evidence="1">
        <name>[4Fe-4S] cluster</name>
        <dbReference type="ChEBI" id="CHEBI:49883"/>
    </cofactor>
</comment>
<dbReference type="AlphaFoldDB" id="A0A6P0DVC3"/>
<comment type="caution">
    <text evidence="7">The sequence shown here is derived from an EMBL/GenBank/DDBJ whole genome shotgun (WGS) entry which is preliminary data.</text>
</comment>
<name>A0A6P0DVC3_RHILE</name>
<dbReference type="GO" id="GO:0046872">
    <property type="term" value="F:metal ion binding"/>
    <property type="evidence" value="ECO:0007669"/>
    <property type="project" value="UniProtKB-KW"/>
</dbReference>
<organism evidence="7 8">
    <name type="scientific">Rhizobium leguminosarum</name>
    <dbReference type="NCBI Taxonomy" id="384"/>
    <lineage>
        <taxon>Bacteria</taxon>
        <taxon>Pseudomonadati</taxon>
        <taxon>Pseudomonadota</taxon>
        <taxon>Alphaproteobacteria</taxon>
        <taxon>Hyphomicrobiales</taxon>
        <taxon>Rhizobiaceae</taxon>
        <taxon>Rhizobium/Agrobacterium group</taxon>
        <taxon>Rhizobium</taxon>
    </lineage>
</organism>
<dbReference type="EMBL" id="WXXP01000576">
    <property type="protein sequence ID" value="NEK55475.1"/>
    <property type="molecule type" value="Genomic_DNA"/>
</dbReference>
<keyword evidence="5" id="KW-0408">Iron</keyword>
<evidence type="ECO:0000256" key="5">
    <source>
        <dbReference type="ARBA" id="ARBA00023004"/>
    </source>
</evidence>
<keyword evidence="6" id="KW-0411">Iron-sulfur</keyword>
<evidence type="ECO:0000256" key="2">
    <source>
        <dbReference type="ARBA" id="ARBA00022485"/>
    </source>
</evidence>
<keyword evidence="2" id="KW-0004">4Fe-4S</keyword>
<gene>
    <name evidence="7" type="ORF">GUK36_40305</name>
</gene>
<evidence type="ECO:0000256" key="3">
    <source>
        <dbReference type="ARBA" id="ARBA00022691"/>
    </source>
</evidence>
<feature type="non-terminal residue" evidence="7">
    <location>
        <position position="92"/>
    </location>
</feature>
<reference evidence="7 8" key="1">
    <citation type="submission" date="2020-01" db="EMBL/GenBank/DDBJ databases">
        <title>Rhizobium genotypes associated with high levels of biological nitrogen fixation by grain legumes in a temperate-maritime cropping system.</title>
        <authorList>
            <person name="Maluk M."/>
            <person name="Francesc Ferrando Molina F."/>
            <person name="Lopez Del Egido L."/>
            <person name="Lafos M."/>
            <person name="Langarica-Fuentes A."/>
            <person name="Gebre Yohannes G."/>
            <person name="Young M.W."/>
            <person name="Martin P."/>
            <person name="Gantlett R."/>
            <person name="Kenicer G."/>
            <person name="Hawes C."/>
            <person name="Begg G.S."/>
            <person name="Quilliam R.S."/>
            <person name="Squire G.R."/>
            <person name="Poole P.S."/>
            <person name="Young P.W."/>
            <person name="Iannetta P.M."/>
            <person name="James E.K."/>
        </authorList>
    </citation>
    <scope>NUCLEOTIDE SEQUENCE [LARGE SCALE GENOMIC DNA]</scope>
    <source>
        <strain evidence="7 8">JHI944</strain>
    </source>
</reference>
<evidence type="ECO:0000256" key="1">
    <source>
        <dbReference type="ARBA" id="ARBA00001966"/>
    </source>
</evidence>
<dbReference type="Proteomes" id="UP000471409">
    <property type="component" value="Unassembled WGS sequence"/>
</dbReference>
<evidence type="ECO:0000313" key="7">
    <source>
        <dbReference type="EMBL" id="NEK55475.1"/>
    </source>
</evidence>
<proteinExistence type="predicted"/>
<dbReference type="PROSITE" id="PS01305">
    <property type="entry name" value="MOAA_NIFB_PQQE"/>
    <property type="match status" value="1"/>
</dbReference>
<sequence length="92" mass="10967">MNERYVPINKGNYSMDTVEREAAFDKFRGEGWEAEYADYRRKWSEYALNQQVSDYPLLVDLELASICNLRCPMCYTISDEFKKSVNTTRMDW</sequence>
<dbReference type="GO" id="GO:0051539">
    <property type="term" value="F:4 iron, 4 sulfur cluster binding"/>
    <property type="evidence" value="ECO:0007669"/>
    <property type="project" value="UniProtKB-KW"/>
</dbReference>
<dbReference type="GO" id="GO:0003824">
    <property type="term" value="F:catalytic activity"/>
    <property type="evidence" value="ECO:0007669"/>
    <property type="project" value="InterPro"/>
</dbReference>
<evidence type="ECO:0000256" key="6">
    <source>
        <dbReference type="ARBA" id="ARBA00023014"/>
    </source>
</evidence>
<evidence type="ECO:0000256" key="4">
    <source>
        <dbReference type="ARBA" id="ARBA00022723"/>
    </source>
</evidence>
<evidence type="ECO:0000313" key="8">
    <source>
        <dbReference type="Proteomes" id="UP000471409"/>
    </source>
</evidence>
<accession>A0A6P0DVC3</accession>
<keyword evidence="4" id="KW-0479">Metal-binding</keyword>
<keyword evidence="3" id="KW-0949">S-adenosyl-L-methionine</keyword>